<evidence type="ECO:0000313" key="2">
    <source>
        <dbReference type="Proteomes" id="UP001239111"/>
    </source>
</evidence>
<reference evidence="1" key="1">
    <citation type="submission" date="2023-04" db="EMBL/GenBank/DDBJ databases">
        <title>A chromosome-level genome assembly of the parasitoid wasp Eretmocerus hayati.</title>
        <authorList>
            <person name="Zhong Y."/>
            <person name="Liu S."/>
            <person name="Liu Y."/>
        </authorList>
    </citation>
    <scope>NUCLEOTIDE SEQUENCE</scope>
    <source>
        <strain evidence="1">ZJU_SS_LIU_2023</strain>
    </source>
</reference>
<accession>A0ACC2P123</accession>
<feature type="non-terminal residue" evidence="1">
    <location>
        <position position="1"/>
    </location>
</feature>
<organism evidence="1 2">
    <name type="scientific">Eretmocerus hayati</name>
    <dbReference type="NCBI Taxonomy" id="131215"/>
    <lineage>
        <taxon>Eukaryota</taxon>
        <taxon>Metazoa</taxon>
        <taxon>Ecdysozoa</taxon>
        <taxon>Arthropoda</taxon>
        <taxon>Hexapoda</taxon>
        <taxon>Insecta</taxon>
        <taxon>Pterygota</taxon>
        <taxon>Neoptera</taxon>
        <taxon>Endopterygota</taxon>
        <taxon>Hymenoptera</taxon>
        <taxon>Apocrita</taxon>
        <taxon>Proctotrupomorpha</taxon>
        <taxon>Chalcidoidea</taxon>
        <taxon>Aphelinidae</taxon>
        <taxon>Aphelininae</taxon>
        <taxon>Eretmocerus</taxon>
    </lineage>
</organism>
<feature type="non-terminal residue" evidence="1">
    <location>
        <position position="104"/>
    </location>
</feature>
<name>A0ACC2P123_9HYME</name>
<sequence>TVSPNIDQMNDRNMDGQTNGLELKRQLCGGNKQAIQRMLDFGRQLHSQSLELKQQNGKSENNKQMLRDAFSLLAYSNPWKSPVGWQLDPEQRETVCARLNSAIL</sequence>
<dbReference type="Proteomes" id="UP001239111">
    <property type="component" value="Chromosome 2"/>
</dbReference>
<gene>
    <name evidence="1" type="ORF">QAD02_012859</name>
</gene>
<keyword evidence="2" id="KW-1185">Reference proteome</keyword>
<evidence type="ECO:0000313" key="1">
    <source>
        <dbReference type="EMBL" id="KAJ8677072.1"/>
    </source>
</evidence>
<comment type="caution">
    <text evidence="1">The sequence shown here is derived from an EMBL/GenBank/DDBJ whole genome shotgun (WGS) entry which is preliminary data.</text>
</comment>
<dbReference type="EMBL" id="CM056742">
    <property type="protein sequence ID" value="KAJ8677072.1"/>
    <property type="molecule type" value="Genomic_DNA"/>
</dbReference>
<proteinExistence type="predicted"/>
<protein>
    <submittedName>
        <fullName evidence="1">Uncharacterized protein</fullName>
    </submittedName>
</protein>